<keyword evidence="2" id="KW-1185">Reference proteome</keyword>
<gene>
    <name evidence="1" type="ORF">NDU88_006591</name>
</gene>
<organism evidence="1 2">
    <name type="scientific">Pleurodeles waltl</name>
    <name type="common">Iberian ribbed newt</name>
    <dbReference type="NCBI Taxonomy" id="8319"/>
    <lineage>
        <taxon>Eukaryota</taxon>
        <taxon>Metazoa</taxon>
        <taxon>Chordata</taxon>
        <taxon>Craniata</taxon>
        <taxon>Vertebrata</taxon>
        <taxon>Euteleostomi</taxon>
        <taxon>Amphibia</taxon>
        <taxon>Batrachia</taxon>
        <taxon>Caudata</taxon>
        <taxon>Salamandroidea</taxon>
        <taxon>Salamandridae</taxon>
        <taxon>Pleurodelinae</taxon>
        <taxon>Pleurodeles</taxon>
    </lineage>
</organism>
<reference evidence="1" key="1">
    <citation type="journal article" date="2022" name="bioRxiv">
        <title>Sequencing and chromosome-scale assembly of the giantPleurodeles waltlgenome.</title>
        <authorList>
            <person name="Brown T."/>
            <person name="Elewa A."/>
            <person name="Iarovenko S."/>
            <person name="Subramanian E."/>
            <person name="Araus A.J."/>
            <person name="Petzold A."/>
            <person name="Susuki M."/>
            <person name="Suzuki K.-i.T."/>
            <person name="Hayashi T."/>
            <person name="Toyoda A."/>
            <person name="Oliveira C."/>
            <person name="Osipova E."/>
            <person name="Leigh N.D."/>
            <person name="Simon A."/>
            <person name="Yun M.H."/>
        </authorList>
    </citation>
    <scope>NUCLEOTIDE SEQUENCE</scope>
    <source>
        <strain evidence="1">20211129_DDA</strain>
        <tissue evidence="1">Liver</tissue>
    </source>
</reference>
<sequence>MEERTSVVEGEIEALRAQTTTHEGQLTDIMWKLEDQENRQRRNNFRFLGIKEEASGAGGDVGRSSLVEEPRLRPGACAGGVACAGAAPGCGKVLVLLKLPRGSCRRCGAGAAPGRPGR</sequence>
<dbReference type="EMBL" id="JANPWB010000001">
    <property type="protein sequence ID" value="KAJ1219020.1"/>
    <property type="molecule type" value="Genomic_DNA"/>
</dbReference>
<dbReference type="AlphaFoldDB" id="A0AAV7WYP2"/>
<accession>A0AAV7WYP2</accession>
<evidence type="ECO:0000313" key="2">
    <source>
        <dbReference type="Proteomes" id="UP001066276"/>
    </source>
</evidence>
<comment type="caution">
    <text evidence="1">The sequence shown here is derived from an EMBL/GenBank/DDBJ whole genome shotgun (WGS) entry which is preliminary data.</text>
</comment>
<name>A0AAV7WYP2_PLEWA</name>
<evidence type="ECO:0000313" key="1">
    <source>
        <dbReference type="EMBL" id="KAJ1219020.1"/>
    </source>
</evidence>
<protein>
    <submittedName>
        <fullName evidence="1">Uncharacterized protein</fullName>
    </submittedName>
</protein>
<dbReference type="Proteomes" id="UP001066276">
    <property type="component" value="Chromosome 1_1"/>
</dbReference>
<proteinExistence type="predicted"/>